<dbReference type="EMBL" id="DS990640">
    <property type="protein sequence ID" value="EGC46903.1"/>
    <property type="molecule type" value="Genomic_DNA"/>
</dbReference>
<sequence length="103" mass="11724">MRLQNPKYASRLTMYRHNEHNMEAFSGGSPLPLGWMSLGEAYFHEDLATRRWPPASSCVNHSNSASWLFRLLRTSRASPFCACSVANKLSINGVLRDKHRLAF</sequence>
<gene>
    <name evidence="1" type="ORF">HCEG_06118</name>
</gene>
<proteinExistence type="predicted"/>
<dbReference type="Proteomes" id="UP000008142">
    <property type="component" value="Unassembled WGS sequence"/>
</dbReference>
<accession>F0UP44</accession>
<evidence type="ECO:0000313" key="1">
    <source>
        <dbReference type="EMBL" id="EGC46903.1"/>
    </source>
</evidence>
<reference evidence="2" key="1">
    <citation type="submission" date="2008-07" db="EMBL/GenBank/DDBJ databases">
        <title>Annotation of Ajellomyces capsulatus strain H88.</title>
        <authorList>
            <person name="Champion M."/>
            <person name="Cuomo C."/>
            <person name="Ma L.-J."/>
            <person name="Henn M.R."/>
            <person name="Sil A."/>
            <person name="Goldman B."/>
            <person name="Young S.K."/>
            <person name="Kodira C.D."/>
            <person name="Zeng Q."/>
            <person name="Koehrsen M."/>
            <person name="Alvarado L."/>
            <person name="Berlin A."/>
            <person name="Borenstein D."/>
            <person name="Chen Z."/>
            <person name="Engels R."/>
            <person name="Freedman E."/>
            <person name="Gellesch M."/>
            <person name="Goldberg J."/>
            <person name="Griggs A."/>
            <person name="Gujja S."/>
            <person name="Heiman D."/>
            <person name="Hepburn T."/>
            <person name="Howarth C."/>
            <person name="Jen D."/>
            <person name="Larson L."/>
            <person name="Lewis B."/>
            <person name="Mehta T."/>
            <person name="Park D."/>
            <person name="Pearson M."/>
            <person name="Roberts A."/>
            <person name="Saif S."/>
            <person name="Shea T."/>
            <person name="Shenoy N."/>
            <person name="Sisk P."/>
            <person name="Stolte C."/>
            <person name="Sykes S."/>
            <person name="Walk T."/>
            <person name="White J."/>
            <person name="Yandava C."/>
            <person name="Klein B."/>
            <person name="McEwen J.G."/>
            <person name="Puccia R."/>
            <person name="Goldman G.H."/>
            <person name="Felipe M.S."/>
            <person name="Nino-Vega G."/>
            <person name="San-Blas G."/>
            <person name="Taylor J."/>
            <person name="Mendoza L."/>
            <person name="Galagan J."/>
            <person name="Nusbaum C."/>
            <person name="Birren B."/>
        </authorList>
    </citation>
    <scope>NUCLEOTIDE SEQUENCE [LARGE SCALE GENOMIC DNA]</scope>
    <source>
        <strain evidence="2">H88</strain>
    </source>
</reference>
<dbReference type="AlphaFoldDB" id="F0UP44"/>
<organism evidence="2">
    <name type="scientific">Ajellomyces capsulatus (strain H88)</name>
    <name type="common">Darling's disease fungus</name>
    <name type="synonym">Histoplasma capsulatum</name>
    <dbReference type="NCBI Taxonomy" id="544711"/>
    <lineage>
        <taxon>Eukaryota</taxon>
        <taxon>Fungi</taxon>
        <taxon>Dikarya</taxon>
        <taxon>Ascomycota</taxon>
        <taxon>Pezizomycotina</taxon>
        <taxon>Eurotiomycetes</taxon>
        <taxon>Eurotiomycetidae</taxon>
        <taxon>Onygenales</taxon>
        <taxon>Ajellomycetaceae</taxon>
        <taxon>Histoplasma</taxon>
    </lineage>
</organism>
<dbReference type="HOGENOM" id="CLU_2262939_0_0_1"/>
<evidence type="ECO:0000313" key="2">
    <source>
        <dbReference type="Proteomes" id="UP000008142"/>
    </source>
</evidence>
<protein>
    <submittedName>
        <fullName evidence="1">Predicted protein</fullName>
    </submittedName>
</protein>
<name>F0UP44_AJEC8</name>